<dbReference type="InterPro" id="IPR036915">
    <property type="entry name" value="Cyclin-like_sf"/>
</dbReference>
<keyword evidence="1 2" id="KW-0195">Cyclin</keyword>
<feature type="domain" description="Cyclin-like" evidence="4">
    <location>
        <begin position="56"/>
        <end position="158"/>
    </location>
</feature>
<keyword evidence="6" id="KW-1185">Reference proteome</keyword>
<evidence type="ECO:0000256" key="2">
    <source>
        <dbReference type="RuleBase" id="RU000383"/>
    </source>
</evidence>
<evidence type="ECO:0000256" key="3">
    <source>
        <dbReference type="SAM" id="MobiDB-lite"/>
    </source>
</evidence>
<dbReference type="Pfam" id="PF03540">
    <property type="entry name" value="TAF10"/>
    <property type="match status" value="1"/>
</dbReference>
<feature type="domain" description="Cyclin-like" evidence="4">
    <location>
        <begin position="171"/>
        <end position="255"/>
    </location>
</feature>
<sequence>MSSENKQLVSSRRTFSKVVITLENILLPEERLSPTPSMQDGLAYEVEIDLRIIGCEMIQTAGILLKLPQVAMATGQVLFQRFYYSKSFVKHNMEVVAMACMNLASKIEECPRRIRDTINVFHHIKQLRSGKTIHPMVLDQNYINLKNQVIKAERRVLKELGFCVHFKYPHKMIVMYLQVLECEKNQKLVQCAWNYMNDSFRTNVFVRYHPETIACACIYLAARQLQIPLPNSPHWFWLFDVTEEQIKAVSLTILRLYARKKANCDELEKIVAEHRRIQVEAKLKAKNQKSGNGTPNSTISRPASPKLTCSPVTSSAPTKAKSKDERVQSDHSSDDPAPHNHVNKRRRSLSRSDKSLSDSNSKSRSRSERSFSHSHSRSPANKNKRYRTPPRKYRSKDKYSPERYVQKEKHTHKRNKRRSYSRSRSRSFSQSPEHRRAGHKKYYRERDHYPYNHSPDNKQYKKHRNHRSPSYESLLFKVMEDSGAMAATAGGGGGATAGQVMTGPHEVKTAGVPLSDFILQLEDYTTTIPDSVTAYYLNRAGFDACDPRIVRLISVAAQKFVSDVVNDALQHCKMRASGQSSKKQGKDKRYALSMDDLVPALAEYGINVKKPIYFV</sequence>
<comment type="similarity">
    <text evidence="2">Belongs to the cyclin family.</text>
</comment>
<dbReference type="AlphaFoldDB" id="A0AA36BVS6"/>
<feature type="compositionally biased region" description="Basic and acidic residues" evidence="3">
    <location>
        <begin position="396"/>
        <end position="408"/>
    </location>
</feature>
<feature type="compositionally biased region" description="Basic residues" evidence="3">
    <location>
        <begin position="372"/>
        <end position="395"/>
    </location>
</feature>
<dbReference type="InterPro" id="IPR003923">
    <property type="entry name" value="TAF10"/>
</dbReference>
<dbReference type="EMBL" id="OX597839">
    <property type="protein sequence ID" value="CAI9741556.1"/>
    <property type="molecule type" value="Genomic_DNA"/>
</dbReference>
<dbReference type="GO" id="GO:0005634">
    <property type="term" value="C:nucleus"/>
    <property type="evidence" value="ECO:0007669"/>
    <property type="project" value="InterPro"/>
</dbReference>
<dbReference type="InterPro" id="IPR043198">
    <property type="entry name" value="Cyclin/Ssn8"/>
</dbReference>
<proteinExistence type="inferred from homology"/>
<evidence type="ECO:0000259" key="4">
    <source>
        <dbReference type="SMART" id="SM00385"/>
    </source>
</evidence>
<dbReference type="CDD" id="cd07982">
    <property type="entry name" value="HFD_TAF10"/>
    <property type="match status" value="1"/>
</dbReference>
<gene>
    <name evidence="5" type="ORF">OCTVUL_1B019228</name>
</gene>
<reference evidence="5" key="1">
    <citation type="submission" date="2023-08" db="EMBL/GenBank/DDBJ databases">
        <authorList>
            <person name="Alioto T."/>
            <person name="Alioto T."/>
            <person name="Gomez Garrido J."/>
        </authorList>
    </citation>
    <scope>NUCLEOTIDE SEQUENCE</scope>
</reference>
<evidence type="ECO:0000313" key="5">
    <source>
        <dbReference type="EMBL" id="CAI9741556.1"/>
    </source>
</evidence>
<evidence type="ECO:0000313" key="6">
    <source>
        <dbReference type="Proteomes" id="UP001162480"/>
    </source>
</evidence>
<dbReference type="Pfam" id="PF00134">
    <property type="entry name" value="Cyclin_N"/>
    <property type="match status" value="1"/>
</dbReference>
<dbReference type="SMART" id="SM00385">
    <property type="entry name" value="CYCLIN"/>
    <property type="match status" value="2"/>
</dbReference>
<name>A0AA36BVS6_OCTVU</name>
<protein>
    <submittedName>
        <fullName evidence="5">Cyclin-L1-like isoform X1</fullName>
    </submittedName>
</protein>
<organism evidence="5 6">
    <name type="scientific">Octopus vulgaris</name>
    <name type="common">Common octopus</name>
    <dbReference type="NCBI Taxonomy" id="6645"/>
    <lineage>
        <taxon>Eukaryota</taxon>
        <taxon>Metazoa</taxon>
        <taxon>Spiralia</taxon>
        <taxon>Lophotrochozoa</taxon>
        <taxon>Mollusca</taxon>
        <taxon>Cephalopoda</taxon>
        <taxon>Coleoidea</taxon>
        <taxon>Octopodiformes</taxon>
        <taxon>Octopoda</taxon>
        <taxon>Incirrata</taxon>
        <taxon>Octopodidae</taxon>
        <taxon>Octopus</taxon>
    </lineage>
</organism>
<dbReference type="CDD" id="cd20589">
    <property type="entry name" value="CYCLIN_CCNL1_rpt1"/>
    <property type="match status" value="1"/>
</dbReference>
<dbReference type="GO" id="GO:0016538">
    <property type="term" value="F:cyclin-dependent protein serine/threonine kinase regulator activity"/>
    <property type="evidence" value="ECO:0007669"/>
    <property type="project" value="InterPro"/>
</dbReference>
<dbReference type="GO" id="GO:0006352">
    <property type="term" value="P:DNA-templated transcription initiation"/>
    <property type="evidence" value="ECO:0007669"/>
    <property type="project" value="InterPro"/>
</dbReference>
<dbReference type="Gene3D" id="1.10.472.10">
    <property type="entry name" value="Cyclin-like"/>
    <property type="match status" value="2"/>
</dbReference>
<dbReference type="InterPro" id="IPR013763">
    <property type="entry name" value="Cyclin-like_dom"/>
</dbReference>
<dbReference type="Proteomes" id="UP001162480">
    <property type="component" value="Chromosome 26"/>
</dbReference>
<feature type="region of interest" description="Disordered" evidence="3">
    <location>
        <begin position="283"/>
        <end position="467"/>
    </location>
</feature>
<dbReference type="InterPro" id="IPR006671">
    <property type="entry name" value="Cyclin_N"/>
</dbReference>
<dbReference type="SUPFAM" id="SSF47954">
    <property type="entry name" value="Cyclin-like"/>
    <property type="match status" value="2"/>
</dbReference>
<feature type="compositionally biased region" description="Basic and acidic residues" evidence="3">
    <location>
        <begin position="444"/>
        <end position="459"/>
    </location>
</feature>
<feature type="compositionally biased region" description="Basic residues" evidence="3">
    <location>
        <begin position="409"/>
        <end position="425"/>
    </location>
</feature>
<dbReference type="Pfam" id="PF21797">
    <property type="entry name" value="CycT2-like_C"/>
    <property type="match status" value="1"/>
</dbReference>
<dbReference type="FunFam" id="1.10.472.10:FF:000016">
    <property type="entry name" value="cyclin-L1 isoform X1"/>
    <property type="match status" value="1"/>
</dbReference>
<feature type="compositionally biased region" description="Basic and acidic residues" evidence="3">
    <location>
        <begin position="321"/>
        <end position="338"/>
    </location>
</feature>
<evidence type="ECO:0000256" key="1">
    <source>
        <dbReference type="ARBA" id="ARBA00023127"/>
    </source>
</evidence>
<dbReference type="PRINTS" id="PR01443">
    <property type="entry name" value="TFIID30KDSUB"/>
</dbReference>
<accession>A0AA36BVS6</accession>
<dbReference type="GO" id="GO:0006357">
    <property type="term" value="P:regulation of transcription by RNA polymerase II"/>
    <property type="evidence" value="ECO:0007669"/>
    <property type="project" value="InterPro"/>
</dbReference>
<dbReference type="PANTHER" id="PTHR10026">
    <property type="entry name" value="CYCLIN"/>
    <property type="match status" value="1"/>
</dbReference>
<dbReference type="FunFam" id="1.10.472.10:FF:000031">
    <property type="entry name" value="cyclin-L1-1-like isoform X1"/>
    <property type="match status" value="1"/>
</dbReference>
<feature type="compositionally biased region" description="Polar residues" evidence="3">
    <location>
        <begin position="288"/>
        <end position="301"/>
    </location>
</feature>